<keyword evidence="1" id="KW-0378">Hydrolase</keyword>
<evidence type="ECO:0000313" key="1">
    <source>
        <dbReference type="EMBL" id="KIC06544.1"/>
    </source>
</evidence>
<protein>
    <submittedName>
        <fullName evidence="1">DEAD/DEAH box helicase</fullName>
    </submittedName>
</protein>
<sequence length="140" mass="15355">MLFGQPALLLCFFGAVLLSLDAVPLDFSADGAFVAVELFGDFGDGAVAGQVLDMVSFVLGQLCVAHGNLSCRKGRMLPHTGLFLLWKVALQMRIRRPFGFIGNLKFWVYKPICFIFDGAPILRSYSQTGRNSSKFQETGI</sequence>
<evidence type="ECO:0000313" key="2">
    <source>
        <dbReference type="Proteomes" id="UP000031390"/>
    </source>
</evidence>
<dbReference type="GO" id="GO:0004386">
    <property type="term" value="F:helicase activity"/>
    <property type="evidence" value="ECO:0007669"/>
    <property type="project" value="UniProtKB-KW"/>
</dbReference>
<dbReference type="Proteomes" id="UP000031390">
    <property type="component" value="Unassembled WGS sequence"/>
</dbReference>
<dbReference type="PATRIC" id="fig|1056807.3.peg.1974"/>
<organism evidence="1 2">
    <name type="scientific">Morococcus cerebrosus</name>
    <dbReference type="NCBI Taxonomy" id="1056807"/>
    <lineage>
        <taxon>Bacteria</taxon>
        <taxon>Pseudomonadati</taxon>
        <taxon>Pseudomonadota</taxon>
        <taxon>Betaproteobacteria</taxon>
        <taxon>Neisseriales</taxon>
        <taxon>Neisseriaceae</taxon>
        <taxon>Morococcus</taxon>
    </lineage>
</organism>
<keyword evidence="1" id="KW-0067">ATP-binding</keyword>
<comment type="caution">
    <text evidence="1">The sequence shown here is derived from an EMBL/GenBank/DDBJ whole genome shotgun (WGS) entry which is preliminary data.</text>
</comment>
<dbReference type="AlphaFoldDB" id="A0A0C1E3U2"/>
<name>A0A0C1E3U2_9NEIS</name>
<keyword evidence="1" id="KW-0547">Nucleotide-binding</keyword>
<dbReference type="EMBL" id="JUFZ01000099">
    <property type="protein sequence ID" value="KIC06544.1"/>
    <property type="molecule type" value="Genomic_DNA"/>
</dbReference>
<gene>
    <name evidence="1" type="ORF">MCC93_20570</name>
</gene>
<reference evidence="1 2" key="1">
    <citation type="submission" date="2014-12" db="EMBL/GenBank/DDBJ databases">
        <title>Genome sequence of Morococcus cerebrosus.</title>
        <authorList>
            <person name="Shin S.-K."/>
            <person name="Yi H."/>
        </authorList>
    </citation>
    <scope>NUCLEOTIDE SEQUENCE [LARGE SCALE GENOMIC DNA]</scope>
    <source>
        <strain evidence="1 2">CIP 81.93</strain>
    </source>
</reference>
<proteinExistence type="predicted"/>
<accession>A0A0C1E3U2</accession>
<keyword evidence="1" id="KW-0347">Helicase</keyword>